<comment type="caution">
    <text evidence="3">The sequence shown here is derived from an EMBL/GenBank/DDBJ whole genome shotgun (WGS) entry which is preliminary data.</text>
</comment>
<proteinExistence type="predicted"/>
<organism evidence="3 4">
    <name type="scientific">Clostridium vincentii</name>
    <dbReference type="NCBI Taxonomy" id="52704"/>
    <lineage>
        <taxon>Bacteria</taxon>
        <taxon>Bacillati</taxon>
        <taxon>Bacillota</taxon>
        <taxon>Clostridia</taxon>
        <taxon>Eubacteriales</taxon>
        <taxon>Clostridiaceae</taxon>
        <taxon>Clostridium</taxon>
    </lineage>
</organism>
<reference evidence="3 4" key="1">
    <citation type="submission" date="2018-03" db="EMBL/GenBank/DDBJ databases">
        <title>Genome sequence of Clostridium vincentii DSM 10228.</title>
        <authorList>
            <person name="Poehlein A."/>
            <person name="Daniel R."/>
        </authorList>
    </citation>
    <scope>NUCLEOTIDE SEQUENCE [LARGE SCALE GENOMIC DNA]</scope>
    <source>
        <strain evidence="3 4">DSM 10228</strain>
    </source>
</reference>
<feature type="coiled-coil region" evidence="1">
    <location>
        <begin position="150"/>
        <end position="184"/>
    </location>
</feature>
<evidence type="ECO:0000313" key="4">
    <source>
        <dbReference type="Proteomes" id="UP000239471"/>
    </source>
</evidence>
<feature type="transmembrane region" description="Helical" evidence="2">
    <location>
        <begin position="12"/>
        <end position="31"/>
    </location>
</feature>
<dbReference type="EMBL" id="PVXQ01000021">
    <property type="protein sequence ID" value="PRR81994.1"/>
    <property type="molecule type" value="Genomic_DNA"/>
</dbReference>
<accession>A0A2T0BDP6</accession>
<sequence>MKQLNNKKKIIIAIAIIAIIAIGAVVFEGQYSKRKAANEFNDYLNTVEENAENYILGEYEEEFNTLIVNSQRAIDIKNEWLIGELQQELGALEAKIIEENQIELGKTLEELKAIDISKLGEDKTNEVSTGISEIEQLSEENKFNDANKIVIEVKENLEVQLAAIAETENQAEIKKEAERQAEIEKQNEINANLSKSKEITVDEAMNLVMKEDKAGLDWANENGAKLIYLPNCFPSSKDFGITEETYNAFVYDPGDSPAPYFVGKETGNVYKGPTNGPLYLDVIKDGKAIKRYIGKE</sequence>
<name>A0A2T0BDP6_9CLOT</name>
<keyword evidence="4" id="KW-1185">Reference proteome</keyword>
<keyword evidence="2" id="KW-0812">Transmembrane</keyword>
<keyword evidence="1" id="KW-0175">Coiled coil</keyword>
<evidence type="ECO:0000313" key="3">
    <source>
        <dbReference type="EMBL" id="PRR81994.1"/>
    </source>
</evidence>
<dbReference type="Proteomes" id="UP000239471">
    <property type="component" value="Unassembled WGS sequence"/>
</dbReference>
<dbReference type="RefSeq" id="WP_106060023.1">
    <property type="nucleotide sequence ID" value="NZ_PVXQ01000021.1"/>
</dbReference>
<dbReference type="AlphaFoldDB" id="A0A2T0BDP6"/>
<gene>
    <name evidence="3" type="ORF">CLVI_20590</name>
</gene>
<keyword evidence="2" id="KW-0472">Membrane</keyword>
<protein>
    <submittedName>
        <fullName evidence="3">Uncharacterized protein</fullName>
    </submittedName>
</protein>
<evidence type="ECO:0000256" key="2">
    <source>
        <dbReference type="SAM" id="Phobius"/>
    </source>
</evidence>
<keyword evidence="2" id="KW-1133">Transmembrane helix</keyword>
<evidence type="ECO:0000256" key="1">
    <source>
        <dbReference type="SAM" id="Coils"/>
    </source>
</evidence>